<keyword evidence="5" id="KW-1185">Reference proteome</keyword>
<keyword evidence="3" id="KW-0479">Metal-binding</keyword>
<dbReference type="SUPFAM" id="SSF101478">
    <property type="entry name" value="ADP-ribosylglycohydrolase"/>
    <property type="match status" value="1"/>
</dbReference>
<gene>
    <name evidence="4" type="ordered locus">Theam_0964</name>
</gene>
<proteinExistence type="inferred from homology"/>
<feature type="binding site" evidence="3">
    <location>
        <position position="276"/>
    </location>
    <ligand>
        <name>Mg(2+)</name>
        <dbReference type="ChEBI" id="CHEBI:18420"/>
        <label>1</label>
    </ligand>
</feature>
<protein>
    <submittedName>
        <fullName evidence="4">ADP-ribosylation/Crystallin J1</fullName>
    </submittedName>
</protein>
<accession>E8T236</accession>
<dbReference type="PANTHER" id="PTHR16222">
    <property type="entry name" value="ADP-RIBOSYLGLYCOHYDROLASE"/>
    <property type="match status" value="1"/>
</dbReference>
<evidence type="ECO:0000256" key="1">
    <source>
        <dbReference type="ARBA" id="ARBA00010702"/>
    </source>
</evidence>
<name>E8T236_THEA1</name>
<feature type="binding site" evidence="3">
    <location>
        <position position="278"/>
    </location>
    <ligand>
        <name>Mg(2+)</name>
        <dbReference type="ChEBI" id="CHEBI:18420"/>
        <label>1</label>
    </ligand>
</feature>
<dbReference type="Pfam" id="PF03747">
    <property type="entry name" value="ADP_ribosyl_GH"/>
    <property type="match status" value="1"/>
</dbReference>
<dbReference type="InterPro" id="IPR036705">
    <property type="entry name" value="Ribosyl_crysJ1_sf"/>
</dbReference>
<dbReference type="Proteomes" id="UP000006362">
    <property type="component" value="Chromosome"/>
</dbReference>
<reference evidence="4" key="1">
    <citation type="submission" date="2011-01" db="EMBL/GenBank/DDBJ databases">
        <title>Complete sequence of chromosome of Thermovibrio ammonificans HB-1.</title>
        <authorList>
            <consortium name="US DOE Joint Genome Institute"/>
            <person name="Lucas S."/>
            <person name="Copeland A."/>
            <person name="Lapidus A."/>
            <person name="Cheng J.-F."/>
            <person name="Goodwin L."/>
            <person name="Pitluck S."/>
            <person name="Davenport K."/>
            <person name="Detter J.C."/>
            <person name="Han C."/>
            <person name="Tapia R."/>
            <person name="Land M."/>
            <person name="Hauser L."/>
            <person name="Kyrpides N."/>
            <person name="Ivanova N."/>
            <person name="Ovchinnikova G."/>
            <person name="Vetriani C."/>
            <person name="Woyke T."/>
        </authorList>
    </citation>
    <scope>NUCLEOTIDE SEQUENCE [LARGE SCALE GENOMIC DNA]</scope>
    <source>
        <strain evidence="4">HB-1</strain>
    </source>
</reference>
<dbReference type="OrthoDB" id="9798107at2"/>
<evidence type="ECO:0000256" key="3">
    <source>
        <dbReference type="PIRSR" id="PIRSR605502-1"/>
    </source>
</evidence>
<feature type="binding site" evidence="3">
    <location>
        <position position="62"/>
    </location>
    <ligand>
        <name>Mg(2+)</name>
        <dbReference type="ChEBI" id="CHEBI:18420"/>
        <label>1</label>
    </ligand>
</feature>
<dbReference type="GO" id="GO:0016787">
    <property type="term" value="F:hydrolase activity"/>
    <property type="evidence" value="ECO:0007669"/>
    <property type="project" value="UniProtKB-KW"/>
</dbReference>
<comment type="cofactor">
    <cofactor evidence="3">
        <name>Mg(2+)</name>
        <dbReference type="ChEBI" id="CHEBI:18420"/>
    </cofactor>
    <text evidence="3">Binds 2 magnesium ions per subunit.</text>
</comment>
<sequence>MELLKEKVKGAVFGAVIGDALGTLVEEMDGETVKRAYGGPILGFREPSPLAVCPHLGKGCYSHESQIFLMALKVYAERGYFDESYYVELLVDWVKREREHRYPSGAHVNAALSYGAGLESVEAQVKATDIDGAVPALAAGLFRWDSSDDAYQEGAYVASITHGDPILTDTAGVLAVAASEVVGGRVSFETEEDRLGFIDVLREFAQTETVKAYLDLLLQVLRKGSLKPDEVAVVLGNGSFAPEAFASGLYFALSNYRSFRMGVLSAVNSYGEFGGDTDAVAFVTGGILGGYLGFGSIPESWVKELEGRKEIELLTEKFLERITSYGG</sequence>
<dbReference type="InterPro" id="IPR050792">
    <property type="entry name" value="ADP-ribosylglycohydrolase"/>
</dbReference>
<dbReference type="KEGG" id="tam:Theam_0964"/>
<dbReference type="STRING" id="648996.Theam_0964"/>
<dbReference type="AlphaFoldDB" id="E8T236"/>
<organism evidence="4 5">
    <name type="scientific">Thermovibrio ammonificans (strain DSM 15698 / JCM 12110 / HB-1)</name>
    <dbReference type="NCBI Taxonomy" id="648996"/>
    <lineage>
        <taxon>Bacteria</taxon>
        <taxon>Pseudomonadati</taxon>
        <taxon>Aquificota</taxon>
        <taxon>Aquificia</taxon>
        <taxon>Desulfurobacteriales</taxon>
        <taxon>Desulfurobacteriaceae</taxon>
        <taxon>Thermovibrio</taxon>
    </lineage>
</organism>
<dbReference type="RefSeq" id="WP_013537717.1">
    <property type="nucleotide sequence ID" value="NC_014926.1"/>
</dbReference>
<keyword evidence="3" id="KW-0460">Magnesium</keyword>
<dbReference type="PANTHER" id="PTHR16222:SF24">
    <property type="entry name" value="ADP-RIBOSYLHYDROLASE ARH3"/>
    <property type="match status" value="1"/>
</dbReference>
<comment type="similarity">
    <text evidence="1">Belongs to the ADP-ribosylglycohydrolase family.</text>
</comment>
<dbReference type="eggNOG" id="COG1397">
    <property type="taxonomic scope" value="Bacteria"/>
</dbReference>
<keyword evidence="2" id="KW-0378">Hydrolase</keyword>
<dbReference type="InterPro" id="IPR005502">
    <property type="entry name" value="Ribosyl_crysJ1"/>
</dbReference>
<dbReference type="HOGENOM" id="CLU_024566_7_0_0"/>
<dbReference type="Gene3D" id="1.10.4080.10">
    <property type="entry name" value="ADP-ribosylation/Crystallin J1"/>
    <property type="match status" value="1"/>
</dbReference>
<dbReference type="EMBL" id="CP002444">
    <property type="protein sequence ID" value="ADU96931.1"/>
    <property type="molecule type" value="Genomic_DNA"/>
</dbReference>
<evidence type="ECO:0000256" key="2">
    <source>
        <dbReference type="ARBA" id="ARBA00022801"/>
    </source>
</evidence>
<dbReference type="GO" id="GO:0046872">
    <property type="term" value="F:metal ion binding"/>
    <property type="evidence" value="ECO:0007669"/>
    <property type="project" value="UniProtKB-KW"/>
</dbReference>
<evidence type="ECO:0000313" key="4">
    <source>
        <dbReference type="EMBL" id="ADU96931.1"/>
    </source>
</evidence>
<evidence type="ECO:0000313" key="5">
    <source>
        <dbReference type="Proteomes" id="UP000006362"/>
    </source>
</evidence>